<accession>D6CK63</accession>
<proteinExistence type="inferred from homology"/>
<organism evidence="3">
    <name type="scientific">Xanthomonas albilineans (strain GPE PC73 / CFBP 7063)</name>
    <dbReference type="NCBI Taxonomy" id="380358"/>
    <lineage>
        <taxon>Bacteria</taxon>
        <taxon>Pseudomonadati</taxon>
        <taxon>Pseudomonadota</taxon>
        <taxon>Gammaproteobacteria</taxon>
        <taxon>Lysobacterales</taxon>
        <taxon>Lysobacteraceae</taxon>
        <taxon>Xanthomonas</taxon>
    </lineage>
</organism>
<geneLocation type="plasmid" evidence="2 3">
    <name>plasmIII</name>
</geneLocation>
<protein>
    <submittedName>
        <fullName evidence="2">Probable antirestriction protein klca</fullName>
    </submittedName>
</protein>
<keyword evidence="2" id="KW-0614">Plasmid</keyword>
<dbReference type="AlphaFoldDB" id="D6CK63"/>
<evidence type="ECO:0000313" key="2">
    <source>
        <dbReference type="EMBL" id="CAZ15834.1"/>
    </source>
</evidence>
<dbReference type="InterPro" id="IPR004914">
    <property type="entry name" value="Antirestrict"/>
</dbReference>
<keyword evidence="3" id="KW-1185">Reference proteome</keyword>
<dbReference type="Pfam" id="PF03230">
    <property type="entry name" value="Antirestrict"/>
    <property type="match status" value="1"/>
</dbReference>
<dbReference type="InterPro" id="IPR042297">
    <property type="entry name" value="Antirestriction_sf"/>
</dbReference>
<dbReference type="Gene3D" id="3.30.70.3580">
    <property type="entry name" value="Antirestriction protein"/>
    <property type="match status" value="1"/>
</dbReference>
<evidence type="ECO:0000256" key="1">
    <source>
        <dbReference type="ARBA" id="ARBA00008618"/>
    </source>
</evidence>
<dbReference type="OrthoDB" id="1164967at2"/>
<reference evidence="3" key="1">
    <citation type="journal article" date="2009" name="BMC Genomics">
        <title>The complete genome sequence of Xanthomonas albilineans provides new insights into the reductive genome evolution of the xylem-limited Xanthomonadaceae.</title>
        <authorList>
            <person name="Pieretti I."/>
            <person name="Royer M."/>
            <person name="Barbe V."/>
            <person name="Carrere S."/>
            <person name="Koebnik R."/>
            <person name="Cociancich S."/>
            <person name="Couloux A."/>
            <person name="Darrasse A."/>
            <person name="Gouzy J."/>
            <person name="Jacques M.A."/>
            <person name="Lauber E."/>
            <person name="Manceau C."/>
            <person name="Mangenot S."/>
            <person name="Poussier S."/>
            <person name="Segurens B."/>
            <person name="Szurek B."/>
            <person name="Verdier V."/>
            <person name="Arlat M."/>
            <person name="Rott P."/>
        </authorList>
    </citation>
    <scope>NUCLEOTIDE SEQUENCE [LARGE SCALE GENOMIC DNA]</scope>
    <source>
        <strain evidence="3">GPE PC73 / CFBP 7063</strain>
        <plasmid evidence="3">Plasmid plasmIII</plasmid>
    </source>
</reference>
<name>D6CK63_XANAP</name>
<evidence type="ECO:0000313" key="3">
    <source>
        <dbReference type="Proteomes" id="UP000001890"/>
    </source>
</evidence>
<sequence>MNKEAQVTVSVVVAEDERLEFLSNHFGLRFARRGEALVFAWLLRLSKVPIEWTRLQYYTLSNSGFYLAPRELRLSECELSADAVGIVATMLTLRQLAHEAASTPAAAKFAQQYHALAAYSVTHAESINIYRAID</sequence>
<dbReference type="KEGG" id="xal:XALr_3247"/>
<dbReference type="EMBL" id="FP340277">
    <property type="protein sequence ID" value="CAZ15834.1"/>
    <property type="molecule type" value="Genomic_DNA"/>
</dbReference>
<dbReference type="Proteomes" id="UP000001890">
    <property type="component" value="Plasmid plasmIII"/>
</dbReference>
<gene>
    <name evidence="2" type="primary">klcA</name>
    <name evidence="2" type="ordered locus">XALr_3247</name>
</gene>
<comment type="similarity">
    <text evidence="1">Belongs to the antirestriction protein family.</text>
</comment>